<keyword evidence="5" id="KW-0862">Zinc</keyword>
<dbReference type="InterPro" id="IPR036671">
    <property type="entry name" value="DPH_MB_sf"/>
</dbReference>
<proteinExistence type="inferred from homology"/>
<accession>A0A067TQS9</accession>
<dbReference type="InterPro" id="IPR036869">
    <property type="entry name" value="J_dom_sf"/>
</dbReference>
<dbReference type="STRING" id="685588.A0A067TQS9"/>
<dbReference type="SUPFAM" id="SSF46565">
    <property type="entry name" value="Chaperone J-domain"/>
    <property type="match status" value="1"/>
</dbReference>
<dbReference type="PANTHER" id="PTHR45255">
    <property type="entry name" value="DNAJ HOMOLOG SUBFAMILY C MEMBER 24"/>
    <property type="match status" value="1"/>
</dbReference>
<dbReference type="Gene3D" id="3.10.660.10">
    <property type="entry name" value="DPH Zinc finger"/>
    <property type="match status" value="1"/>
</dbReference>
<dbReference type="AlphaFoldDB" id="A0A067TQS9"/>
<evidence type="ECO:0000256" key="2">
    <source>
        <dbReference type="ARBA" id="ARBA00006169"/>
    </source>
</evidence>
<evidence type="ECO:0000256" key="1">
    <source>
        <dbReference type="ARBA" id="ARBA00003474"/>
    </source>
</evidence>
<dbReference type="Proteomes" id="UP000027222">
    <property type="component" value="Unassembled WGS sequence"/>
</dbReference>
<dbReference type="Pfam" id="PF05207">
    <property type="entry name" value="Zn_ribbon_CSL"/>
    <property type="match status" value="1"/>
</dbReference>
<dbReference type="GO" id="GO:0008198">
    <property type="term" value="F:ferrous iron binding"/>
    <property type="evidence" value="ECO:0007669"/>
    <property type="project" value="TreeGrafter"/>
</dbReference>
<dbReference type="PRINTS" id="PR00625">
    <property type="entry name" value="JDOMAIN"/>
</dbReference>
<evidence type="ECO:0000256" key="5">
    <source>
        <dbReference type="ARBA" id="ARBA00022833"/>
    </source>
</evidence>
<dbReference type="Pfam" id="PF00226">
    <property type="entry name" value="DnaJ"/>
    <property type="match status" value="1"/>
</dbReference>
<feature type="domain" description="DPH-type MB" evidence="8">
    <location>
        <begin position="131"/>
        <end position="192"/>
    </location>
</feature>
<dbReference type="PANTHER" id="PTHR45255:SF1">
    <property type="entry name" value="DNAJ HOMOLOG SUBFAMILY C MEMBER 24"/>
    <property type="match status" value="1"/>
</dbReference>
<dbReference type="InterPro" id="IPR007872">
    <property type="entry name" value="DPH_MB_dom"/>
</dbReference>
<feature type="domain" description="J" evidence="7">
    <location>
        <begin position="52"/>
        <end position="120"/>
    </location>
</feature>
<dbReference type="Gene3D" id="1.10.287.110">
    <property type="entry name" value="DnaJ domain"/>
    <property type="match status" value="1"/>
</dbReference>
<comment type="similarity">
    <text evidence="2">Belongs to the DPH4 family.</text>
</comment>
<dbReference type="PROSITE" id="PS51074">
    <property type="entry name" value="DPH_MB"/>
    <property type="match status" value="1"/>
</dbReference>
<dbReference type="SMART" id="SM00271">
    <property type="entry name" value="DnaJ"/>
    <property type="match status" value="1"/>
</dbReference>
<keyword evidence="10" id="KW-1185">Reference proteome</keyword>
<sequence>MCALPPHDALNMGVRDSTIIGGSLTLFVLLVISQTVEATDNREVDPISSLDGIFRLLGVHKDASPTDIKAAYHRVLLQAHPDKRAANNLAIRVDLDIALIKEAYTVLSDTERRAAHDVELRRRSHAAGPRPAQVVSLEEFEDESTSDAVEEGPWRYGCRCGGWYRISTASMELGEHLIACSSCSEAVWVGYELVES</sequence>
<evidence type="ECO:0000313" key="9">
    <source>
        <dbReference type="EMBL" id="KDR85516.1"/>
    </source>
</evidence>
<evidence type="ECO:0000259" key="7">
    <source>
        <dbReference type="PROSITE" id="PS50076"/>
    </source>
</evidence>
<dbReference type="GO" id="GO:0001671">
    <property type="term" value="F:ATPase activator activity"/>
    <property type="evidence" value="ECO:0007669"/>
    <property type="project" value="TreeGrafter"/>
</dbReference>
<evidence type="ECO:0000259" key="8">
    <source>
        <dbReference type="PROSITE" id="PS51074"/>
    </source>
</evidence>
<comment type="function">
    <text evidence="1">Required for the first step of diphthamide biosynthesis, the transfer of 3-amino-3-carboxypropyl from S-adenosyl-L-methionine to a histidine residue. Diphthamide is a post-translational modification of histidine which occurs in elongation factor 2.</text>
</comment>
<dbReference type="GO" id="GO:0017183">
    <property type="term" value="P:protein histidyl modification to diphthamide"/>
    <property type="evidence" value="ECO:0007669"/>
    <property type="project" value="UniProtKB-UniPathway"/>
</dbReference>
<dbReference type="SUPFAM" id="SSF144217">
    <property type="entry name" value="CSL zinc finger"/>
    <property type="match status" value="1"/>
</dbReference>
<dbReference type="CDD" id="cd06257">
    <property type="entry name" value="DnaJ"/>
    <property type="match status" value="1"/>
</dbReference>
<protein>
    <recommendedName>
        <fullName evidence="3">Diphthamide biosynthesis protein 4</fullName>
    </recommendedName>
</protein>
<evidence type="ECO:0000256" key="4">
    <source>
        <dbReference type="ARBA" id="ARBA00022723"/>
    </source>
</evidence>
<evidence type="ECO:0000256" key="3">
    <source>
        <dbReference type="ARBA" id="ARBA00021797"/>
    </source>
</evidence>
<evidence type="ECO:0000313" key="10">
    <source>
        <dbReference type="Proteomes" id="UP000027222"/>
    </source>
</evidence>
<dbReference type="PROSITE" id="PS50076">
    <property type="entry name" value="DNAJ_2"/>
    <property type="match status" value="1"/>
</dbReference>
<organism evidence="9 10">
    <name type="scientific">Galerina marginata (strain CBS 339.88)</name>
    <dbReference type="NCBI Taxonomy" id="685588"/>
    <lineage>
        <taxon>Eukaryota</taxon>
        <taxon>Fungi</taxon>
        <taxon>Dikarya</taxon>
        <taxon>Basidiomycota</taxon>
        <taxon>Agaricomycotina</taxon>
        <taxon>Agaricomycetes</taxon>
        <taxon>Agaricomycetidae</taxon>
        <taxon>Agaricales</taxon>
        <taxon>Agaricineae</taxon>
        <taxon>Strophariaceae</taxon>
        <taxon>Galerina</taxon>
    </lineage>
</organism>
<keyword evidence="4" id="KW-0479">Metal-binding</keyword>
<keyword evidence="6" id="KW-0408">Iron</keyword>
<dbReference type="OrthoDB" id="445556at2759"/>
<evidence type="ECO:0000256" key="6">
    <source>
        <dbReference type="ARBA" id="ARBA00023004"/>
    </source>
</evidence>
<dbReference type="InterPro" id="IPR001623">
    <property type="entry name" value="DnaJ_domain"/>
</dbReference>
<dbReference type="UniPathway" id="UPA00559"/>
<reference evidence="10" key="1">
    <citation type="journal article" date="2014" name="Proc. Natl. Acad. Sci. U.S.A.">
        <title>Extensive sampling of basidiomycete genomes demonstrates inadequacy of the white-rot/brown-rot paradigm for wood decay fungi.</title>
        <authorList>
            <person name="Riley R."/>
            <person name="Salamov A.A."/>
            <person name="Brown D.W."/>
            <person name="Nagy L.G."/>
            <person name="Floudas D."/>
            <person name="Held B.W."/>
            <person name="Levasseur A."/>
            <person name="Lombard V."/>
            <person name="Morin E."/>
            <person name="Otillar R."/>
            <person name="Lindquist E.A."/>
            <person name="Sun H."/>
            <person name="LaButti K.M."/>
            <person name="Schmutz J."/>
            <person name="Jabbour D."/>
            <person name="Luo H."/>
            <person name="Baker S.E."/>
            <person name="Pisabarro A.G."/>
            <person name="Walton J.D."/>
            <person name="Blanchette R.A."/>
            <person name="Henrissat B."/>
            <person name="Martin F."/>
            <person name="Cullen D."/>
            <person name="Hibbett D.S."/>
            <person name="Grigoriev I.V."/>
        </authorList>
    </citation>
    <scope>NUCLEOTIDE SEQUENCE [LARGE SCALE GENOMIC DNA]</scope>
    <source>
        <strain evidence="10">CBS 339.88</strain>
    </source>
</reference>
<dbReference type="EMBL" id="KL142367">
    <property type="protein sequence ID" value="KDR85516.1"/>
    <property type="molecule type" value="Genomic_DNA"/>
</dbReference>
<dbReference type="HOGENOM" id="CLU_017633_7_1_1"/>
<gene>
    <name evidence="9" type="ORF">GALMADRAFT_274460</name>
</gene>
<name>A0A067TQS9_GALM3</name>